<proteinExistence type="inferred from homology"/>
<name>A0A0L6JR94_9FIRM</name>
<dbReference type="NCBIfam" id="TIGR01400">
    <property type="entry name" value="fliR"/>
    <property type="match status" value="1"/>
</dbReference>
<feature type="transmembrane region" description="Helical" evidence="10">
    <location>
        <begin position="39"/>
        <end position="57"/>
    </location>
</feature>
<comment type="similarity">
    <text evidence="2 10">Belongs to the FliR/MopE/SpaR family.</text>
</comment>
<feature type="transmembrane region" description="Helical" evidence="10">
    <location>
        <begin position="69"/>
        <end position="93"/>
    </location>
</feature>
<keyword evidence="6 10" id="KW-1133">Transmembrane helix</keyword>
<accession>A0A0L6JR94</accession>
<dbReference type="eggNOG" id="COG1684">
    <property type="taxonomic scope" value="Bacteria"/>
</dbReference>
<evidence type="ECO:0000256" key="10">
    <source>
        <dbReference type="RuleBase" id="RU362071"/>
    </source>
</evidence>
<dbReference type="PANTHER" id="PTHR30065:SF1">
    <property type="entry name" value="SURFACE PRESENTATION OF ANTIGENS PROTEIN SPAR"/>
    <property type="match status" value="1"/>
</dbReference>
<dbReference type="RefSeq" id="WP_036938646.1">
    <property type="nucleotide sequence ID" value="NZ_JQKC01000007.1"/>
</dbReference>
<feature type="transmembrane region" description="Helical" evidence="10">
    <location>
        <begin position="180"/>
        <end position="202"/>
    </location>
</feature>
<evidence type="ECO:0000256" key="9">
    <source>
        <dbReference type="NCBIfam" id="TIGR01400"/>
    </source>
</evidence>
<protein>
    <recommendedName>
        <fullName evidence="3 9">Flagellar biosynthetic protein FliR</fullName>
    </recommendedName>
</protein>
<keyword evidence="8 10" id="KW-0975">Bacterial flagellum</keyword>
<evidence type="ECO:0000256" key="2">
    <source>
        <dbReference type="ARBA" id="ARBA00009772"/>
    </source>
</evidence>
<gene>
    <name evidence="11" type="ORF">Bccel_3640</name>
</gene>
<evidence type="ECO:0000256" key="8">
    <source>
        <dbReference type="ARBA" id="ARBA00023143"/>
    </source>
</evidence>
<dbReference type="EMBL" id="LGTC01000001">
    <property type="protein sequence ID" value="KNY28366.1"/>
    <property type="molecule type" value="Genomic_DNA"/>
</dbReference>
<feature type="transmembrane region" description="Helical" evidence="10">
    <location>
        <begin position="12"/>
        <end position="32"/>
    </location>
</feature>
<dbReference type="Proteomes" id="UP000036923">
    <property type="component" value="Unassembled WGS sequence"/>
</dbReference>
<keyword evidence="7 10" id="KW-0472">Membrane</keyword>
<feature type="transmembrane region" description="Helical" evidence="10">
    <location>
        <begin position="129"/>
        <end position="147"/>
    </location>
</feature>
<comment type="caution">
    <text evidence="11">The sequence shown here is derived from an EMBL/GenBank/DDBJ whole genome shotgun (WGS) entry which is preliminary data.</text>
</comment>
<dbReference type="GO" id="GO:0044780">
    <property type="term" value="P:bacterial-type flagellum assembly"/>
    <property type="evidence" value="ECO:0007669"/>
    <property type="project" value="UniProtKB-UniRule"/>
</dbReference>
<sequence>MLIPEGILLNGIEMFILVFVRMTGLFVVSPIFGRRNIPVYLKVGFALTSSLLLMNAVKMNPVDFGGNLYSYTLIIFKEFIVGIILGYIANVIFDAILMAGQMIDMQVGFGMVNVLDPISNIQIPISANFYYMISMMVLMASNGHHIIMKGLFESYKFIPAGKTAFNSILMHDVLASFSKMFLIGFKISAPVIAAVLVTDIALGIISKSIPQLNVFAVGMPAKIILGILVMVITIPAFIYLVGFMVGELDNEMLKVIKDMVFQK</sequence>
<reference evidence="12" key="1">
    <citation type="submission" date="2015-07" db="EMBL/GenBank/DDBJ databases">
        <title>Near-Complete Genome Sequence of the Cellulolytic Bacterium Bacteroides (Pseudobacteroides) cellulosolvens ATCC 35603.</title>
        <authorList>
            <person name="Dassa B."/>
            <person name="Utturkar S.M."/>
            <person name="Klingeman D.M."/>
            <person name="Hurt R.A."/>
            <person name="Keller M."/>
            <person name="Xu J."/>
            <person name="Reddy Y.H.K."/>
            <person name="Borovok I."/>
            <person name="Grinberg I.R."/>
            <person name="Lamed R."/>
            <person name="Zhivin O."/>
            <person name="Bayer E.A."/>
            <person name="Brown S.D."/>
        </authorList>
    </citation>
    <scope>NUCLEOTIDE SEQUENCE [LARGE SCALE GENOMIC DNA]</scope>
    <source>
        <strain evidence="12">DSM 2933</strain>
    </source>
</reference>
<evidence type="ECO:0000256" key="3">
    <source>
        <dbReference type="ARBA" id="ARBA00021717"/>
    </source>
</evidence>
<dbReference type="PATRIC" id="fig|398512.5.peg.3814"/>
<evidence type="ECO:0000313" key="12">
    <source>
        <dbReference type="Proteomes" id="UP000036923"/>
    </source>
</evidence>
<evidence type="ECO:0000256" key="5">
    <source>
        <dbReference type="ARBA" id="ARBA00022692"/>
    </source>
</evidence>
<evidence type="ECO:0000313" key="11">
    <source>
        <dbReference type="EMBL" id="KNY28366.1"/>
    </source>
</evidence>
<dbReference type="GO" id="GO:0006605">
    <property type="term" value="P:protein targeting"/>
    <property type="evidence" value="ECO:0007669"/>
    <property type="project" value="UniProtKB-UniRule"/>
</dbReference>
<keyword evidence="11" id="KW-0966">Cell projection</keyword>
<dbReference type="GO" id="GO:0009425">
    <property type="term" value="C:bacterial-type flagellum basal body"/>
    <property type="evidence" value="ECO:0007669"/>
    <property type="project" value="UniProtKB-SubCell"/>
</dbReference>
<keyword evidence="5 10" id="KW-0812">Transmembrane</keyword>
<dbReference type="AlphaFoldDB" id="A0A0L6JR94"/>
<keyword evidence="4 10" id="KW-1003">Cell membrane</keyword>
<dbReference type="InterPro" id="IPR002010">
    <property type="entry name" value="T3SS_IM_R"/>
</dbReference>
<dbReference type="PRINTS" id="PR00953">
    <property type="entry name" value="TYPE3IMRPROT"/>
</dbReference>
<dbReference type="STRING" id="398512.Bccel_3640"/>
<dbReference type="InterPro" id="IPR006303">
    <property type="entry name" value="FliR"/>
</dbReference>
<keyword evidence="11" id="KW-0282">Flagellum</keyword>
<comment type="function">
    <text evidence="1 10">Role in flagellar biosynthesis.</text>
</comment>
<keyword evidence="11" id="KW-0969">Cilium</keyword>
<dbReference type="GO" id="GO:0005886">
    <property type="term" value="C:plasma membrane"/>
    <property type="evidence" value="ECO:0007669"/>
    <property type="project" value="UniProtKB-SubCell"/>
</dbReference>
<dbReference type="PANTHER" id="PTHR30065">
    <property type="entry name" value="FLAGELLAR BIOSYNTHETIC PROTEIN FLIR"/>
    <property type="match status" value="1"/>
</dbReference>
<feature type="transmembrane region" description="Helical" evidence="10">
    <location>
        <begin position="223"/>
        <end position="245"/>
    </location>
</feature>
<evidence type="ECO:0000256" key="7">
    <source>
        <dbReference type="ARBA" id="ARBA00023136"/>
    </source>
</evidence>
<comment type="subcellular location">
    <subcellularLocation>
        <location evidence="10">Cell membrane</location>
        <topology evidence="10">Multi-pass membrane protein</topology>
    </subcellularLocation>
    <subcellularLocation>
        <location evidence="10">Bacterial flagellum basal body</location>
    </subcellularLocation>
</comment>
<evidence type="ECO:0000256" key="4">
    <source>
        <dbReference type="ARBA" id="ARBA00022475"/>
    </source>
</evidence>
<organism evidence="11 12">
    <name type="scientific">Pseudobacteroides cellulosolvens ATCC 35603 = DSM 2933</name>
    <dbReference type="NCBI Taxonomy" id="398512"/>
    <lineage>
        <taxon>Bacteria</taxon>
        <taxon>Bacillati</taxon>
        <taxon>Bacillota</taxon>
        <taxon>Clostridia</taxon>
        <taxon>Eubacteriales</taxon>
        <taxon>Oscillospiraceae</taxon>
        <taxon>Pseudobacteroides</taxon>
    </lineage>
</organism>
<dbReference type="Pfam" id="PF01311">
    <property type="entry name" value="Bac_export_1"/>
    <property type="match status" value="1"/>
</dbReference>
<evidence type="ECO:0000256" key="1">
    <source>
        <dbReference type="ARBA" id="ARBA00002578"/>
    </source>
</evidence>
<evidence type="ECO:0000256" key="6">
    <source>
        <dbReference type="ARBA" id="ARBA00022989"/>
    </source>
</evidence>
<keyword evidence="12" id="KW-1185">Reference proteome</keyword>
<dbReference type="OrthoDB" id="9807748at2"/>